<evidence type="ECO:0000256" key="6">
    <source>
        <dbReference type="ARBA" id="ARBA00023136"/>
    </source>
</evidence>
<dbReference type="PANTHER" id="PTHR46208:SF1">
    <property type="entry name" value="MITOCHONDRIAL IMPORT RECEPTOR SUBUNIT TOM70"/>
    <property type="match status" value="1"/>
</dbReference>
<feature type="region of interest" description="Disordered" evidence="9">
    <location>
        <begin position="136"/>
        <end position="214"/>
    </location>
</feature>
<sequence length="953" mass="97474">MASILEKYEQILAADPRSRIFVELAKALLERGEPTRAIDVCRQGLEHHPTSILGRVIWGRALLESADPGGATAQFDAAFALDPGSPYAYNLVAEALLAKGLHREALPVLRKAVALQPADARVKGWLEDARRKLGEVDPADEDERTETTRRIPASGATALASAEADAERTAEFPVPVPGVAGRNGAKGNEVARDASANGATKTNGTAGANGAAKENGAASTNWTASASGAANGAAKANGAAHPNGAAGAESKGDAEASPAPPRPPPIRADAAPHLPPRDEIPRSLLSMLPGTKTAIPAPGAGSGVLGAAEPDAAEAERIAAQYELEVRQRLAAAPEPPPPPLRRHRRLVLAVAAVLAVGGAAGVYLAIDARRAADLAANAAAKARAGIARDTRGSLSEAVALLADARRRAPHAPEILSLSAQANALFAADHGDASARAVATELAGSDAAGDGALAARWLLAETAETRRAAAAAILAAPPSSEPLLQALAGRILLDRGEAEAARGRLGIAARANEAGPRDAAAWPPLLRAVADLGDLALAAGDAEQALALHGAALRVQPTHPRAVVGAAEARLALGRDLAVARRELAAVDADPASAPPRDLRARYEIVTARVLAATGDAARAAERLSRAAQALGESAPVATALAELHLAARAWDRAEAAAAHAVALAPKDVDAKVLLARARIGRGRFVESLAATDGVDGRAVRIQRAIARYRLGQLGLARAELERTARDGRMPAEAAVWYALTDLGQGRADRARGLLEKLTATRNPPPGAHVALGRVLEAQGRPADAERAYRAAVERDPSSPEPNVALGALLLARGDVPAALSPLEKAVAADPADLDARRALGAARLAAGAPSAARADLDAVLLGRPADRDALRLVSAAWLAEGQPAEARRAAERGLAAAPRDPALLVAAARAALATDDRGTAKALADRALKAGAHGPDAADARRIAAETGKRKR</sequence>
<dbReference type="InterPro" id="IPR011990">
    <property type="entry name" value="TPR-like_helical_dom_sf"/>
</dbReference>
<dbReference type="PANTHER" id="PTHR46208">
    <property type="entry name" value="MITOCHONDRIAL IMPORT RECEPTOR SUBUNIT TOM70"/>
    <property type="match status" value="1"/>
</dbReference>
<dbReference type="RefSeq" id="WP_248360448.1">
    <property type="nucleotide sequence ID" value="NZ_AP025591.1"/>
</dbReference>
<dbReference type="Pfam" id="PF13432">
    <property type="entry name" value="TPR_16"/>
    <property type="match status" value="2"/>
</dbReference>
<evidence type="ECO:0000256" key="3">
    <source>
        <dbReference type="ARBA" id="ARBA00022737"/>
    </source>
</evidence>
<dbReference type="SUPFAM" id="SSF48452">
    <property type="entry name" value="TPR-like"/>
    <property type="match status" value="4"/>
</dbReference>
<protein>
    <recommendedName>
        <fullName evidence="12">Tetratricopeptide repeat protein</fullName>
    </recommendedName>
</protein>
<feature type="compositionally biased region" description="Low complexity" evidence="9">
    <location>
        <begin position="194"/>
        <end position="214"/>
    </location>
</feature>
<feature type="region of interest" description="Disordered" evidence="9">
    <location>
        <begin position="233"/>
        <end position="283"/>
    </location>
</feature>
<evidence type="ECO:0000256" key="5">
    <source>
        <dbReference type="ARBA" id="ARBA00022989"/>
    </source>
</evidence>
<feature type="region of interest" description="Disordered" evidence="9">
    <location>
        <begin position="930"/>
        <end position="953"/>
    </location>
</feature>
<feature type="compositionally biased region" description="Low complexity" evidence="9">
    <location>
        <begin position="233"/>
        <end position="248"/>
    </location>
</feature>
<dbReference type="Gene3D" id="1.25.40.10">
    <property type="entry name" value="Tetratricopeptide repeat domain"/>
    <property type="match status" value="3"/>
</dbReference>
<evidence type="ECO:0000256" key="1">
    <source>
        <dbReference type="ARBA" id="ARBA00004167"/>
    </source>
</evidence>
<evidence type="ECO:0000256" key="4">
    <source>
        <dbReference type="ARBA" id="ARBA00022803"/>
    </source>
</evidence>
<dbReference type="InterPro" id="IPR019734">
    <property type="entry name" value="TPR_rpt"/>
</dbReference>
<dbReference type="PROSITE" id="PS50005">
    <property type="entry name" value="TPR"/>
    <property type="match status" value="3"/>
</dbReference>
<keyword evidence="3" id="KW-0677">Repeat</keyword>
<accession>A0ABM7WTF7</accession>
<dbReference type="EMBL" id="AP025591">
    <property type="protein sequence ID" value="BDG02760.1"/>
    <property type="molecule type" value="Genomic_DNA"/>
</dbReference>
<evidence type="ECO:0000313" key="11">
    <source>
        <dbReference type="Proteomes" id="UP001162891"/>
    </source>
</evidence>
<evidence type="ECO:0000256" key="8">
    <source>
        <dbReference type="PROSITE-ProRule" id="PRU00339"/>
    </source>
</evidence>
<reference evidence="11" key="1">
    <citation type="journal article" date="2022" name="Int. J. Syst. Evol. Microbiol.">
        <title>Anaeromyxobacter oryzae sp. nov., Anaeromyxobacter diazotrophicus sp. nov. and Anaeromyxobacter paludicola sp. nov., isolated from paddy soils.</title>
        <authorList>
            <person name="Itoh H."/>
            <person name="Xu Z."/>
            <person name="Mise K."/>
            <person name="Masuda Y."/>
            <person name="Ushijima N."/>
            <person name="Hayakawa C."/>
            <person name="Shiratori Y."/>
            <person name="Senoo K."/>
        </authorList>
    </citation>
    <scope>NUCLEOTIDE SEQUENCE [LARGE SCALE GENOMIC DNA]</scope>
    <source>
        <strain evidence="11">Red232</strain>
    </source>
</reference>
<evidence type="ECO:0000256" key="7">
    <source>
        <dbReference type="ARBA" id="ARBA00038030"/>
    </source>
</evidence>
<keyword evidence="2" id="KW-0812">Transmembrane</keyword>
<feature type="repeat" description="TPR" evidence="8">
    <location>
        <begin position="800"/>
        <end position="833"/>
    </location>
</feature>
<evidence type="ECO:0000256" key="2">
    <source>
        <dbReference type="ARBA" id="ARBA00022692"/>
    </source>
</evidence>
<keyword evidence="4 8" id="KW-0802">TPR repeat</keyword>
<evidence type="ECO:0000256" key="9">
    <source>
        <dbReference type="SAM" id="MobiDB-lite"/>
    </source>
</evidence>
<evidence type="ECO:0000313" key="10">
    <source>
        <dbReference type="EMBL" id="BDG02760.1"/>
    </source>
</evidence>
<keyword evidence="5" id="KW-1133">Transmembrane helix</keyword>
<feature type="compositionally biased region" description="Basic and acidic residues" evidence="9">
    <location>
        <begin position="937"/>
        <end position="953"/>
    </location>
</feature>
<comment type="similarity">
    <text evidence="7">Belongs to the Tom70 family.</text>
</comment>
<feature type="repeat" description="TPR" evidence="8">
    <location>
        <begin position="766"/>
        <end position="799"/>
    </location>
</feature>
<proteinExistence type="inferred from homology"/>
<gene>
    <name evidence="10" type="ORF">AMOR_17560</name>
</gene>
<feature type="repeat" description="TPR" evidence="8">
    <location>
        <begin position="86"/>
        <end position="119"/>
    </location>
</feature>
<feature type="compositionally biased region" description="Low complexity" evidence="9">
    <location>
        <begin position="153"/>
        <end position="163"/>
    </location>
</feature>
<organism evidence="10 11">
    <name type="scientific">Anaeromyxobacter oryzae</name>
    <dbReference type="NCBI Taxonomy" id="2918170"/>
    <lineage>
        <taxon>Bacteria</taxon>
        <taxon>Pseudomonadati</taxon>
        <taxon>Myxococcota</taxon>
        <taxon>Myxococcia</taxon>
        <taxon>Myxococcales</taxon>
        <taxon>Cystobacterineae</taxon>
        <taxon>Anaeromyxobacteraceae</taxon>
        <taxon>Anaeromyxobacter</taxon>
    </lineage>
</organism>
<dbReference type="SMART" id="SM00028">
    <property type="entry name" value="TPR"/>
    <property type="match status" value="7"/>
</dbReference>
<dbReference type="Proteomes" id="UP001162891">
    <property type="component" value="Chromosome"/>
</dbReference>
<keyword evidence="6" id="KW-0472">Membrane</keyword>
<comment type="subcellular location">
    <subcellularLocation>
        <location evidence="1">Membrane</location>
        <topology evidence="1">Single-pass membrane protein</topology>
    </subcellularLocation>
</comment>
<keyword evidence="11" id="KW-1185">Reference proteome</keyword>
<evidence type="ECO:0008006" key="12">
    <source>
        <dbReference type="Google" id="ProtNLM"/>
    </source>
</evidence>
<name>A0ABM7WTF7_9BACT</name>